<gene>
    <name evidence="2" type="ORF">J6595_11435</name>
</gene>
<dbReference type="InterPro" id="IPR018946">
    <property type="entry name" value="PhoD-like_MPP"/>
</dbReference>
<dbReference type="Proteomes" id="UP000678276">
    <property type="component" value="Unassembled WGS sequence"/>
</dbReference>
<dbReference type="Pfam" id="PF19050">
    <property type="entry name" value="PhoD_2"/>
    <property type="match status" value="1"/>
</dbReference>
<organism evidence="2 3">
    <name type="scientific">Jiella mangrovi</name>
    <dbReference type="NCBI Taxonomy" id="2821407"/>
    <lineage>
        <taxon>Bacteria</taxon>
        <taxon>Pseudomonadati</taxon>
        <taxon>Pseudomonadota</taxon>
        <taxon>Alphaproteobacteria</taxon>
        <taxon>Hyphomicrobiales</taxon>
        <taxon>Aurantimonadaceae</taxon>
        <taxon>Jiella</taxon>
    </lineage>
</organism>
<keyword evidence="3" id="KW-1185">Reference proteome</keyword>
<dbReference type="EMBL" id="JAGJCF010000006">
    <property type="protein sequence ID" value="MBP0616196.1"/>
    <property type="molecule type" value="Genomic_DNA"/>
</dbReference>
<evidence type="ECO:0000259" key="1">
    <source>
        <dbReference type="Pfam" id="PF19050"/>
    </source>
</evidence>
<proteinExistence type="predicted"/>
<evidence type="ECO:0000313" key="3">
    <source>
        <dbReference type="Proteomes" id="UP000678276"/>
    </source>
</evidence>
<feature type="domain" description="PhoD-like phosphatase" evidence="1">
    <location>
        <begin position="139"/>
        <end position="343"/>
    </location>
</feature>
<protein>
    <submittedName>
        <fullName evidence="2">Alkaline phosphatase family protein</fullName>
    </submittedName>
</protein>
<accession>A0ABS4BHH7</accession>
<reference evidence="2 3" key="1">
    <citation type="submission" date="2021-04" db="EMBL/GenBank/DDBJ databases">
        <title>Whole genome sequence of Jiella sp. KSK16Y-1.</title>
        <authorList>
            <person name="Tuo L."/>
        </authorList>
    </citation>
    <scope>NUCLEOTIDE SEQUENCE [LARGE SCALE GENOMIC DNA]</scope>
    <source>
        <strain evidence="2 3">KSK16Y-1</strain>
    </source>
</reference>
<evidence type="ECO:0000313" key="2">
    <source>
        <dbReference type="EMBL" id="MBP0616196.1"/>
    </source>
</evidence>
<dbReference type="InterPro" id="IPR038607">
    <property type="entry name" value="PhoD-like_sf"/>
</dbReference>
<sequence>MNGDATTAPSGTQPAVLRTDPILFAQGGDEAGDRLRAIIVRPAGEAAPSVSTDAGKAETYELVSLFGRTVHACEFRLPSGTGGSYEVDGERFHVASPAHPDMRIAYVSCNGQEEGDLDRGIEERDVLWQRLADENLREPFSLLLQGGDQLYADDVLFCHPEVERWQSLPKKERGAVALTPQITEALRRFYFDRYLITYTRPAFASLAARIPSIMMWDDHDIMDGWGSHPAAMLDSPVGRALFTAAREMFLIFQLAVQPGKTPAIGLDETGTNLGIAVRYPGLSIIAPDLRSERRLERVMGDVGWKVLDQAFAQTPKGDRILVLSSVPALGPRLSFAEFIADLVPGSSEYEDDLRDQWQSRTHRDEWRRFLALLASWEESGNGQLTVVSGEIHLATRGEMRLQGGGVLHQLVASGISHPAPSPAYPWVLGLLARFGESPLKGRKIRILPLPNYKTTYAGERNYLTIDRRNQTWSAAWELEETGRTDPVSI</sequence>
<dbReference type="Gene3D" id="3.60.21.70">
    <property type="entry name" value="PhoD-like phosphatase"/>
    <property type="match status" value="1"/>
</dbReference>
<dbReference type="SUPFAM" id="SSF56300">
    <property type="entry name" value="Metallo-dependent phosphatases"/>
    <property type="match status" value="1"/>
</dbReference>
<comment type="caution">
    <text evidence="2">The sequence shown here is derived from an EMBL/GenBank/DDBJ whole genome shotgun (WGS) entry which is preliminary data.</text>
</comment>
<dbReference type="PANTHER" id="PTHR46689">
    <property type="entry name" value="MEMBRANE PROTEIN, PUTATIVE-RELATED"/>
    <property type="match status" value="1"/>
</dbReference>
<dbReference type="CDD" id="cd07389">
    <property type="entry name" value="MPP_PhoD"/>
    <property type="match status" value="1"/>
</dbReference>
<dbReference type="PANTHER" id="PTHR46689:SF1">
    <property type="entry name" value="PHOD-LIKE PHOSPHATASE DOMAIN-CONTAINING PROTEIN"/>
    <property type="match status" value="1"/>
</dbReference>
<dbReference type="InterPro" id="IPR043904">
    <property type="entry name" value="PhoD_2-like"/>
</dbReference>
<dbReference type="InterPro" id="IPR029052">
    <property type="entry name" value="Metallo-depent_PP-like"/>
</dbReference>
<name>A0ABS4BHH7_9HYPH</name>